<dbReference type="GO" id="GO:0051213">
    <property type="term" value="F:dioxygenase activity"/>
    <property type="evidence" value="ECO:0007669"/>
    <property type="project" value="UniProtKB-KW"/>
</dbReference>
<feature type="compositionally biased region" description="Basic residues" evidence="1">
    <location>
        <begin position="247"/>
        <end position="256"/>
    </location>
</feature>
<name>A0AAJ4VNX3_9BURK</name>
<organism evidence="2 5">
    <name type="scientific">Paraburkholderia hospita</name>
    <dbReference type="NCBI Taxonomy" id="169430"/>
    <lineage>
        <taxon>Bacteria</taxon>
        <taxon>Pseudomonadati</taxon>
        <taxon>Pseudomonadota</taxon>
        <taxon>Betaproteobacteria</taxon>
        <taxon>Burkholderiales</taxon>
        <taxon>Burkholderiaceae</taxon>
        <taxon>Paraburkholderia</taxon>
    </lineage>
</organism>
<keyword evidence="2" id="KW-0560">Oxidoreductase</keyword>
<dbReference type="InterPro" id="IPR039261">
    <property type="entry name" value="FNR_nucleotide-bd"/>
</dbReference>
<evidence type="ECO:0000256" key="1">
    <source>
        <dbReference type="SAM" id="MobiDB-lite"/>
    </source>
</evidence>
<proteinExistence type="predicted"/>
<dbReference type="Proteomes" id="UP000236649">
    <property type="component" value="Chromosome 3"/>
</dbReference>
<evidence type="ECO:0000313" key="5">
    <source>
        <dbReference type="Proteomes" id="UP000236649"/>
    </source>
</evidence>
<reference evidence="3 4" key="1">
    <citation type="journal article" date="2012" name="J. Bacteriol.">
        <title>Draft Genome Sequence of the Soil Bacterium Burkholderia terrae Strain BS001, Which Interacts with Fungal Surface Structures.</title>
        <authorList>
            <person name="Nazir R."/>
            <person name="Hansen M.A."/>
            <person name="Sorensen S."/>
            <person name="van Elsas J.D."/>
        </authorList>
    </citation>
    <scope>NUCLEOTIDE SEQUENCE [LARGE SCALE GENOMIC DNA]</scope>
    <source>
        <strain evidence="3 4">BS001</strain>
    </source>
</reference>
<keyword evidence="4" id="KW-1185">Reference proteome</keyword>
<dbReference type="EMBL" id="AKAU01000108">
    <property type="protein sequence ID" value="EIM99158.1"/>
    <property type="molecule type" value="Genomic_DNA"/>
</dbReference>
<dbReference type="Proteomes" id="UP000004980">
    <property type="component" value="Unassembled WGS sequence"/>
</dbReference>
<dbReference type="RefSeq" id="WP_007584855.1">
    <property type="nucleotide sequence ID" value="NZ_AKAU01000108.1"/>
</dbReference>
<feature type="region of interest" description="Disordered" evidence="1">
    <location>
        <begin position="242"/>
        <end position="263"/>
    </location>
</feature>
<accession>A0AAJ4VNX3</accession>
<evidence type="ECO:0000313" key="3">
    <source>
        <dbReference type="EMBL" id="EIM99158.1"/>
    </source>
</evidence>
<gene>
    <name evidence="3" type="primary">antC</name>
    <name evidence="2" type="ORF">C2L64_35480</name>
    <name evidence="3" type="ORF">WQE_22331</name>
</gene>
<keyword evidence="2" id="KW-0223">Dioxygenase</keyword>
<evidence type="ECO:0000313" key="2">
    <source>
        <dbReference type="EMBL" id="AUT73647.1"/>
    </source>
</evidence>
<dbReference type="SUPFAM" id="SSF52343">
    <property type="entry name" value="Ferredoxin reductase-like, C-terminal NADP-linked domain"/>
    <property type="match status" value="1"/>
</dbReference>
<evidence type="ECO:0000313" key="4">
    <source>
        <dbReference type="Proteomes" id="UP000004980"/>
    </source>
</evidence>
<dbReference type="AlphaFoldDB" id="A0AAJ4VNX3"/>
<reference evidence="2 5" key="2">
    <citation type="submission" date="2018-01" db="EMBL/GenBank/DDBJ databases">
        <title>Species boundaries and ecological features among Paraburkholderia terrae DSMZ17804T, P. hospita DSMZ17164T and P. caribensis DSMZ13236T.</title>
        <authorList>
            <person name="Pratama A.A."/>
        </authorList>
    </citation>
    <scope>NUCLEOTIDE SEQUENCE [LARGE SCALE GENOMIC DNA]</scope>
    <source>
        <strain evidence="2 5">DSM 17164</strain>
    </source>
</reference>
<protein>
    <submittedName>
        <fullName evidence="2">Anthranilate dioxygenase reductase</fullName>
    </submittedName>
</protein>
<dbReference type="EMBL" id="CP026107">
    <property type="protein sequence ID" value="AUT73647.1"/>
    <property type="molecule type" value="Genomic_DNA"/>
</dbReference>
<dbReference type="KEGG" id="phs:C2L64_35480"/>
<sequence length="293" mass="32592">MPASESIVSTRRDAAQRKAFVGGCIDYCSAECVYRIAREMFAEPKLFEREMELIFEKLCLSRERDRKSGWQAVAVPHPPVARRHAEQLYARALRARTTVRFIGGRWSARSSCSPAAQTFLPFGACWRSLPRGGGGQPAQLYYGVTNARDLCEAERLEACAARIEHYSHEVVVMNPAPEWQGKTGLIPEHLSICCERASSVTSMRGMTFRLKTRSGQRALPARIVCRVQAACRAGAHRLSETIPARSRPARNARRSPRTQNLSRMPIRNATWFGELDAASTGARFATAPPLACI</sequence>